<evidence type="ECO:0000256" key="1">
    <source>
        <dbReference type="ARBA" id="ARBA00004496"/>
    </source>
</evidence>
<feature type="region of interest" description="Disordered" evidence="7">
    <location>
        <begin position="1"/>
        <end position="24"/>
    </location>
</feature>
<dbReference type="Proteomes" id="UP000028999">
    <property type="component" value="Unassembled WGS sequence"/>
</dbReference>
<dbReference type="InterPro" id="IPR016024">
    <property type="entry name" value="ARM-type_fold"/>
</dbReference>
<sequence>MTTNQNGRDGDENPEEALPPSPSQQLLRERLKAYENMYGSLDDHYSRRTGSSQFAPLSDLRALESDFRRLGVYDSNPRQQPLRDQRGSNQFPLNGGDRGINEYFNPSYFHSQTEQAQINLERMWFRKDNLVNGYHAYKSSNYGSYGRGNSGMSFRSPYFDHCEVPFPQSNNHNSGNQSRWSYSHGYVPRTHDLFNMNNSRATDNTLSRAKNRVDSVELQNLIAEGSRDTIDQIFDELISHVCELMTDPFGHQVFQKLMEKCTNEQITRVLEIFIQQPNQFVRICGDMHGTRAIQDLIRCLSSEEQISHFMVTICHVALLLSKSTNANDVIMFCFSHFSPSQTNGLLQMIVQNCYQIAIDHYGSCLLQQCIGKSRQEIREPLIREIIANAMNLCVNRYGNYVVQYVLELENFQVAAALSRYLSGNYVQLSCDKFGSHAVQKCLESRQFNSRMIINELLTDIDSLLVNPYGNYVIQTAWVVSQNDMRSELLYHINRNHPLLRCNRYGRKVLEKLNLWT</sequence>
<keyword evidence="2" id="KW-0963">Cytoplasm</keyword>
<keyword evidence="4" id="KW-0810">Translation regulation</keyword>
<feature type="repeat" description="Pumilio" evidence="6">
    <location>
        <begin position="347"/>
        <end position="383"/>
    </location>
</feature>
<feature type="repeat" description="Pumilio" evidence="6">
    <location>
        <begin position="420"/>
        <end position="458"/>
    </location>
</feature>
<dbReference type="InterPro" id="IPR011989">
    <property type="entry name" value="ARM-like"/>
</dbReference>
<keyword evidence="3" id="KW-0677">Repeat</keyword>
<dbReference type="GO" id="GO:0005737">
    <property type="term" value="C:cytoplasm"/>
    <property type="evidence" value="ECO:0000318"/>
    <property type="project" value="GO_Central"/>
</dbReference>
<evidence type="ECO:0000313" key="9">
    <source>
        <dbReference type="EMBL" id="CDY27627.1"/>
    </source>
</evidence>
<dbReference type="AlphaFoldDB" id="A0A078GR48"/>
<reference evidence="9 10" key="1">
    <citation type="journal article" date="2014" name="Science">
        <title>Plant genetics. Early allopolyploid evolution in the post-Neolithic Brassica napus oilseed genome.</title>
        <authorList>
            <person name="Chalhoub B."/>
            <person name="Denoeud F."/>
            <person name="Liu S."/>
            <person name="Parkin I.A."/>
            <person name="Tang H."/>
            <person name="Wang X."/>
            <person name="Chiquet J."/>
            <person name="Belcram H."/>
            <person name="Tong C."/>
            <person name="Samans B."/>
            <person name="Correa M."/>
            <person name="Da Silva C."/>
            <person name="Just J."/>
            <person name="Falentin C."/>
            <person name="Koh C.S."/>
            <person name="Le Clainche I."/>
            <person name="Bernard M."/>
            <person name="Bento P."/>
            <person name="Noel B."/>
            <person name="Labadie K."/>
            <person name="Alberti A."/>
            <person name="Charles M."/>
            <person name="Arnaud D."/>
            <person name="Guo H."/>
            <person name="Daviaud C."/>
            <person name="Alamery S."/>
            <person name="Jabbari K."/>
            <person name="Zhao M."/>
            <person name="Edger P.P."/>
            <person name="Chelaifa H."/>
            <person name="Tack D."/>
            <person name="Lassalle G."/>
            <person name="Mestiri I."/>
            <person name="Schnel N."/>
            <person name="Le Paslier M.C."/>
            <person name="Fan G."/>
            <person name="Renault V."/>
            <person name="Bayer P.E."/>
            <person name="Golicz A.A."/>
            <person name="Manoli S."/>
            <person name="Lee T.H."/>
            <person name="Thi V.H."/>
            <person name="Chalabi S."/>
            <person name="Hu Q."/>
            <person name="Fan C."/>
            <person name="Tollenaere R."/>
            <person name="Lu Y."/>
            <person name="Battail C."/>
            <person name="Shen J."/>
            <person name="Sidebottom C.H."/>
            <person name="Wang X."/>
            <person name="Canaguier A."/>
            <person name="Chauveau A."/>
            <person name="Berard A."/>
            <person name="Deniot G."/>
            <person name="Guan M."/>
            <person name="Liu Z."/>
            <person name="Sun F."/>
            <person name="Lim Y.P."/>
            <person name="Lyons E."/>
            <person name="Town C.D."/>
            <person name="Bancroft I."/>
            <person name="Wang X."/>
            <person name="Meng J."/>
            <person name="Ma J."/>
            <person name="Pires J.C."/>
            <person name="King G.J."/>
            <person name="Brunel D."/>
            <person name="Delourme R."/>
            <person name="Renard M."/>
            <person name="Aury J.M."/>
            <person name="Adams K.L."/>
            <person name="Batley J."/>
            <person name="Snowdon R.J."/>
            <person name="Tost J."/>
            <person name="Edwards D."/>
            <person name="Zhou Y."/>
            <person name="Hua W."/>
            <person name="Sharpe A.G."/>
            <person name="Paterson A.H."/>
            <person name="Guan C."/>
            <person name="Wincker P."/>
        </authorList>
    </citation>
    <scope>NUCLEOTIDE SEQUENCE [LARGE SCALE GENOMIC DNA]</scope>
    <source>
        <strain evidence="10">cv. Darmor-bzh</strain>
    </source>
</reference>
<dbReference type="Gene3D" id="1.25.10.10">
    <property type="entry name" value="Leucine-rich Repeat Variant"/>
    <property type="match status" value="1"/>
</dbReference>
<evidence type="ECO:0000256" key="4">
    <source>
        <dbReference type="ARBA" id="ARBA00022845"/>
    </source>
</evidence>
<dbReference type="PANTHER" id="PTHR12537:SF165">
    <property type="entry name" value="PUM-HD DOMAIN-CONTAINING PROTEIN"/>
    <property type="match status" value="1"/>
</dbReference>
<dbReference type="InterPro" id="IPR001313">
    <property type="entry name" value="Pumilio_RNA-bd_rpt"/>
</dbReference>
<keyword evidence="5" id="KW-0694">RNA-binding</keyword>
<evidence type="ECO:0000256" key="3">
    <source>
        <dbReference type="ARBA" id="ARBA00022737"/>
    </source>
</evidence>
<name>A0A078GR48_BRANA</name>
<dbReference type="SUPFAM" id="SSF48371">
    <property type="entry name" value="ARM repeat"/>
    <property type="match status" value="1"/>
</dbReference>
<feature type="repeat" description="Pumilio" evidence="6">
    <location>
        <begin position="236"/>
        <end position="271"/>
    </location>
</feature>
<organism evidence="9 10">
    <name type="scientific">Brassica napus</name>
    <name type="common">Rape</name>
    <dbReference type="NCBI Taxonomy" id="3708"/>
    <lineage>
        <taxon>Eukaryota</taxon>
        <taxon>Viridiplantae</taxon>
        <taxon>Streptophyta</taxon>
        <taxon>Embryophyta</taxon>
        <taxon>Tracheophyta</taxon>
        <taxon>Spermatophyta</taxon>
        <taxon>Magnoliopsida</taxon>
        <taxon>eudicotyledons</taxon>
        <taxon>Gunneridae</taxon>
        <taxon>Pentapetalae</taxon>
        <taxon>rosids</taxon>
        <taxon>malvids</taxon>
        <taxon>Brassicales</taxon>
        <taxon>Brassicaceae</taxon>
        <taxon>Brassiceae</taxon>
        <taxon>Brassica</taxon>
    </lineage>
</organism>
<evidence type="ECO:0000256" key="6">
    <source>
        <dbReference type="PROSITE-ProRule" id="PRU00317"/>
    </source>
</evidence>
<dbReference type="InterPro" id="IPR033133">
    <property type="entry name" value="PUM-HD"/>
</dbReference>
<dbReference type="CDD" id="cd07920">
    <property type="entry name" value="Pumilio"/>
    <property type="match status" value="1"/>
</dbReference>
<dbReference type="PaxDb" id="3708-A0A078GR48"/>
<protein>
    <submittedName>
        <fullName evidence="9">BnaA09g27800D protein</fullName>
    </submittedName>
</protein>
<gene>
    <name evidence="9" type="primary">BnaA09g27800D</name>
    <name evidence="9" type="ORF">GSBRNA2T00038381001</name>
</gene>
<dbReference type="GO" id="GO:0006417">
    <property type="term" value="P:regulation of translation"/>
    <property type="evidence" value="ECO:0007669"/>
    <property type="project" value="UniProtKB-KW"/>
</dbReference>
<dbReference type="EMBL" id="LK032207">
    <property type="protein sequence ID" value="CDY27627.1"/>
    <property type="molecule type" value="Genomic_DNA"/>
</dbReference>
<feature type="domain" description="PUM-HD" evidence="8">
    <location>
        <begin position="176"/>
        <end position="516"/>
    </location>
</feature>
<dbReference type="PROSITE" id="PS50302">
    <property type="entry name" value="PUM"/>
    <property type="match status" value="4"/>
</dbReference>
<comment type="subcellular location">
    <subcellularLocation>
        <location evidence="1">Cytoplasm</location>
    </subcellularLocation>
</comment>
<dbReference type="InterPro" id="IPR033712">
    <property type="entry name" value="Pumilio_RNA-bd"/>
</dbReference>
<feature type="repeat" description="Pumilio" evidence="6">
    <location>
        <begin position="384"/>
        <end position="419"/>
    </location>
</feature>
<dbReference type="GO" id="GO:0003729">
    <property type="term" value="F:mRNA binding"/>
    <property type="evidence" value="ECO:0000318"/>
    <property type="project" value="GO_Central"/>
</dbReference>
<dbReference type="OrthoDB" id="668540at2759"/>
<dbReference type="PROSITE" id="PS50303">
    <property type="entry name" value="PUM_HD"/>
    <property type="match status" value="1"/>
</dbReference>
<dbReference type="KEGG" id="bna:106363216"/>
<evidence type="ECO:0000313" key="10">
    <source>
        <dbReference type="Proteomes" id="UP000028999"/>
    </source>
</evidence>
<dbReference type="GO" id="GO:0010608">
    <property type="term" value="P:post-transcriptional regulation of gene expression"/>
    <property type="evidence" value="ECO:0000318"/>
    <property type="project" value="GO_Central"/>
</dbReference>
<dbReference type="SMART" id="SM00025">
    <property type="entry name" value="Pumilio"/>
    <property type="match status" value="7"/>
</dbReference>
<accession>A0A078GR48</accession>
<evidence type="ECO:0000256" key="5">
    <source>
        <dbReference type="ARBA" id="ARBA00022884"/>
    </source>
</evidence>
<feature type="region of interest" description="Disordered" evidence="7">
    <location>
        <begin position="72"/>
        <end position="95"/>
    </location>
</feature>
<evidence type="ECO:0000259" key="8">
    <source>
        <dbReference type="PROSITE" id="PS50303"/>
    </source>
</evidence>
<dbReference type="PANTHER" id="PTHR12537">
    <property type="entry name" value="RNA BINDING PROTEIN PUMILIO-RELATED"/>
    <property type="match status" value="1"/>
</dbReference>
<dbReference type="SMR" id="A0A078GR48"/>
<keyword evidence="10" id="KW-1185">Reference proteome</keyword>
<evidence type="ECO:0000256" key="7">
    <source>
        <dbReference type="SAM" id="MobiDB-lite"/>
    </source>
</evidence>
<dbReference type="Gramene" id="CDY27627">
    <property type="protein sequence ID" value="CDY27627"/>
    <property type="gene ID" value="GSBRNA2T00038381001"/>
</dbReference>
<proteinExistence type="predicted"/>
<dbReference type="OMA" id="LERMWFR"/>
<dbReference type="Pfam" id="PF00806">
    <property type="entry name" value="PUF"/>
    <property type="match status" value="7"/>
</dbReference>
<evidence type="ECO:0000256" key="2">
    <source>
        <dbReference type="ARBA" id="ARBA00022490"/>
    </source>
</evidence>